<dbReference type="STRING" id="84035.SAMN05660742_102116"/>
<feature type="transmembrane region" description="Helical" evidence="10">
    <location>
        <begin position="17"/>
        <end position="35"/>
    </location>
</feature>
<dbReference type="GO" id="GO:0000155">
    <property type="term" value="F:phosphorelay sensor kinase activity"/>
    <property type="evidence" value="ECO:0007669"/>
    <property type="project" value="InterPro"/>
</dbReference>
<evidence type="ECO:0000256" key="10">
    <source>
        <dbReference type="SAM" id="Phobius"/>
    </source>
</evidence>
<name>A0A1H6V590_9FIRM</name>
<dbReference type="PANTHER" id="PTHR24421">
    <property type="entry name" value="NITRATE/NITRITE SENSOR PROTEIN NARX-RELATED"/>
    <property type="match status" value="1"/>
</dbReference>
<dbReference type="GO" id="GO:0005524">
    <property type="term" value="F:ATP binding"/>
    <property type="evidence" value="ECO:0007669"/>
    <property type="project" value="UniProtKB-KW"/>
</dbReference>
<dbReference type="InterPro" id="IPR050482">
    <property type="entry name" value="Sensor_HK_TwoCompSys"/>
</dbReference>
<organism evidence="13 14">
    <name type="scientific">Propionispira arboris</name>
    <dbReference type="NCBI Taxonomy" id="84035"/>
    <lineage>
        <taxon>Bacteria</taxon>
        <taxon>Bacillati</taxon>
        <taxon>Bacillota</taxon>
        <taxon>Negativicutes</taxon>
        <taxon>Selenomonadales</taxon>
        <taxon>Selenomonadaceae</taxon>
        <taxon>Propionispira</taxon>
    </lineage>
</organism>
<dbReference type="CDD" id="cd16917">
    <property type="entry name" value="HATPase_UhpB-NarQ-NarX-like"/>
    <property type="match status" value="1"/>
</dbReference>
<evidence type="ECO:0000256" key="3">
    <source>
        <dbReference type="ARBA" id="ARBA00022553"/>
    </source>
</evidence>
<evidence type="ECO:0000256" key="9">
    <source>
        <dbReference type="SAM" id="Coils"/>
    </source>
</evidence>
<feature type="domain" description="Histidine kinase/HSP90-like ATPase" evidence="11">
    <location>
        <begin position="312"/>
        <end position="399"/>
    </location>
</feature>
<accession>A0A1H6V590</accession>
<evidence type="ECO:0000256" key="1">
    <source>
        <dbReference type="ARBA" id="ARBA00000085"/>
    </source>
</evidence>
<keyword evidence="6 13" id="KW-0418">Kinase</keyword>
<dbReference type="RefSeq" id="WP_091828878.1">
    <property type="nucleotide sequence ID" value="NZ_FNZK01000002.1"/>
</dbReference>
<comment type="catalytic activity">
    <reaction evidence="1">
        <text>ATP + protein L-histidine = ADP + protein N-phospho-L-histidine.</text>
        <dbReference type="EC" id="2.7.13.3"/>
    </reaction>
</comment>
<gene>
    <name evidence="13" type="ORF">SAMN05660742_102116</name>
</gene>
<dbReference type="InterPro" id="IPR011712">
    <property type="entry name" value="Sig_transdc_His_kin_sub3_dim/P"/>
</dbReference>
<keyword evidence="4" id="KW-0808">Transferase</keyword>
<keyword evidence="10" id="KW-0472">Membrane</keyword>
<feature type="domain" description="Signal transduction histidine kinase subgroup 3 dimerisation and phosphoacceptor" evidence="12">
    <location>
        <begin position="207"/>
        <end position="269"/>
    </location>
</feature>
<proteinExistence type="predicted"/>
<dbReference type="Pfam" id="PF02518">
    <property type="entry name" value="HATPase_c"/>
    <property type="match status" value="1"/>
</dbReference>
<feature type="transmembrane region" description="Helical" evidence="10">
    <location>
        <begin position="68"/>
        <end position="89"/>
    </location>
</feature>
<evidence type="ECO:0000259" key="12">
    <source>
        <dbReference type="Pfam" id="PF07730"/>
    </source>
</evidence>
<dbReference type="EMBL" id="FNZK01000002">
    <property type="protein sequence ID" value="SEI96977.1"/>
    <property type="molecule type" value="Genomic_DNA"/>
</dbReference>
<keyword evidence="9" id="KW-0175">Coiled coil</keyword>
<evidence type="ECO:0000313" key="14">
    <source>
        <dbReference type="Proteomes" id="UP000199662"/>
    </source>
</evidence>
<dbReference type="InterPro" id="IPR003594">
    <property type="entry name" value="HATPase_dom"/>
</dbReference>
<feature type="coiled-coil region" evidence="9">
    <location>
        <begin position="168"/>
        <end position="202"/>
    </location>
</feature>
<dbReference type="PANTHER" id="PTHR24421:SF10">
    <property type="entry name" value="NITRATE_NITRITE SENSOR PROTEIN NARQ"/>
    <property type="match status" value="1"/>
</dbReference>
<feature type="transmembrane region" description="Helical" evidence="10">
    <location>
        <begin position="137"/>
        <end position="158"/>
    </location>
</feature>
<sequence length="410" mass="46915">MSSSDSNLTMDEKTENTITRLIYLILLIGIVLVVIQNQEQRWLLFSISTLMAISITVRRAIIYDSFRYLYIGKINIIFDMILIIIINYFDQSFLSYIFFLVLIIDASLSYSSGFTAKITLLGYIIQGVERYFQLPDFNVFVLQMLADFVTFIGIYLLMTFIRYQIQQKEQLRQVMVQLKIQAKELEKAYQKLKETSMDLEDITVLRERNRISREIHDTVGHTLTTVLVELEAGGRLIAIDPVSATTKVNLAKGQIRKGLKDIRNSVELINSGKDMLELTSAIKLLINETILHGNVHIHYRIDKLPQLTLDAERAIYRALQEGITNGIRHGKSTTFVFNLKCTKKSIEFILQDNGIGTKKIIPGFGLTTMEERIKSLGGIFNIYAKPEEGCLIRISIPLEEELNKRFIVAP</sequence>
<keyword evidence="14" id="KW-1185">Reference proteome</keyword>
<keyword evidence="10" id="KW-1133">Transmembrane helix</keyword>
<evidence type="ECO:0000256" key="2">
    <source>
        <dbReference type="ARBA" id="ARBA00012438"/>
    </source>
</evidence>
<evidence type="ECO:0000256" key="6">
    <source>
        <dbReference type="ARBA" id="ARBA00022777"/>
    </source>
</evidence>
<dbReference type="AlphaFoldDB" id="A0A1H6V590"/>
<keyword evidence="7" id="KW-0067">ATP-binding</keyword>
<protein>
    <recommendedName>
        <fullName evidence="2">histidine kinase</fullName>
        <ecNumber evidence="2">2.7.13.3</ecNumber>
    </recommendedName>
</protein>
<dbReference type="GO" id="GO:0046983">
    <property type="term" value="F:protein dimerization activity"/>
    <property type="evidence" value="ECO:0007669"/>
    <property type="project" value="InterPro"/>
</dbReference>
<dbReference type="Gene3D" id="3.30.565.10">
    <property type="entry name" value="Histidine kinase-like ATPase, C-terminal domain"/>
    <property type="match status" value="1"/>
</dbReference>
<keyword evidence="8" id="KW-0902">Two-component regulatory system</keyword>
<dbReference type="Gene3D" id="1.20.5.1930">
    <property type="match status" value="1"/>
</dbReference>
<feature type="transmembrane region" description="Helical" evidence="10">
    <location>
        <begin position="96"/>
        <end position="125"/>
    </location>
</feature>
<keyword evidence="10" id="KW-0812">Transmembrane</keyword>
<evidence type="ECO:0000256" key="5">
    <source>
        <dbReference type="ARBA" id="ARBA00022741"/>
    </source>
</evidence>
<evidence type="ECO:0000256" key="7">
    <source>
        <dbReference type="ARBA" id="ARBA00022840"/>
    </source>
</evidence>
<dbReference type="EC" id="2.7.13.3" evidence="2"/>
<evidence type="ECO:0000256" key="4">
    <source>
        <dbReference type="ARBA" id="ARBA00022679"/>
    </source>
</evidence>
<evidence type="ECO:0000256" key="8">
    <source>
        <dbReference type="ARBA" id="ARBA00023012"/>
    </source>
</evidence>
<dbReference type="Proteomes" id="UP000199662">
    <property type="component" value="Unassembled WGS sequence"/>
</dbReference>
<dbReference type="SUPFAM" id="SSF55874">
    <property type="entry name" value="ATPase domain of HSP90 chaperone/DNA topoisomerase II/histidine kinase"/>
    <property type="match status" value="1"/>
</dbReference>
<keyword evidence="3" id="KW-0597">Phosphoprotein</keyword>
<reference evidence="14" key="1">
    <citation type="submission" date="2016-10" db="EMBL/GenBank/DDBJ databases">
        <authorList>
            <person name="Varghese N."/>
            <person name="Submissions S."/>
        </authorList>
    </citation>
    <scope>NUCLEOTIDE SEQUENCE [LARGE SCALE GENOMIC DNA]</scope>
    <source>
        <strain evidence="14">DSM 2179</strain>
    </source>
</reference>
<feature type="transmembrane region" description="Helical" evidence="10">
    <location>
        <begin position="42"/>
        <end position="62"/>
    </location>
</feature>
<keyword evidence="5" id="KW-0547">Nucleotide-binding</keyword>
<dbReference type="GO" id="GO:0016020">
    <property type="term" value="C:membrane"/>
    <property type="evidence" value="ECO:0007669"/>
    <property type="project" value="InterPro"/>
</dbReference>
<evidence type="ECO:0000313" key="13">
    <source>
        <dbReference type="EMBL" id="SEI96977.1"/>
    </source>
</evidence>
<evidence type="ECO:0000259" key="11">
    <source>
        <dbReference type="Pfam" id="PF02518"/>
    </source>
</evidence>
<dbReference type="Pfam" id="PF07730">
    <property type="entry name" value="HisKA_3"/>
    <property type="match status" value="1"/>
</dbReference>
<dbReference type="InterPro" id="IPR036890">
    <property type="entry name" value="HATPase_C_sf"/>
</dbReference>